<evidence type="ECO:0008006" key="3">
    <source>
        <dbReference type="Google" id="ProtNLM"/>
    </source>
</evidence>
<name>A0A1E2S0L8_9HYPH</name>
<evidence type="ECO:0000313" key="2">
    <source>
        <dbReference type="Proteomes" id="UP000095087"/>
    </source>
</evidence>
<dbReference type="STRING" id="1177755.A7A08_01032"/>
<gene>
    <name evidence="1" type="ORF">A7A08_01032</name>
</gene>
<dbReference type="AlphaFoldDB" id="A0A1E2S0L8"/>
<sequence>MAVDESFFIPRRPIGIVAVGDQGEALVLRAILENLGAAVSLHLAGTPGDFLKVVGQGPTAPPVLIISGHGDETGFIFGEYSSRIDVSMLSDGSLNARGLAEEVDLPGTAVISTACATGGKDFAAAFLRGGASAYMAPEGFPVGADIPLFVHLLMHGMLRHGMPLREAFRRAQVTTELYERFTLYGAEPRG</sequence>
<organism evidence="1 2">
    <name type="scientific">Methyloligella halotolerans</name>
    <dbReference type="NCBI Taxonomy" id="1177755"/>
    <lineage>
        <taxon>Bacteria</taxon>
        <taxon>Pseudomonadati</taxon>
        <taxon>Pseudomonadota</taxon>
        <taxon>Alphaproteobacteria</taxon>
        <taxon>Hyphomicrobiales</taxon>
        <taxon>Hyphomicrobiaceae</taxon>
        <taxon>Methyloligella</taxon>
    </lineage>
</organism>
<protein>
    <recommendedName>
        <fullName evidence="3">CHAT domain protein</fullName>
    </recommendedName>
</protein>
<dbReference type="RefSeq" id="WP_069094424.1">
    <property type="nucleotide sequence ID" value="NZ_MASI01000002.1"/>
</dbReference>
<evidence type="ECO:0000313" key="1">
    <source>
        <dbReference type="EMBL" id="ODA67865.1"/>
    </source>
</evidence>
<comment type="caution">
    <text evidence="1">The sequence shown here is derived from an EMBL/GenBank/DDBJ whole genome shotgun (WGS) entry which is preliminary data.</text>
</comment>
<reference evidence="1 2" key="1">
    <citation type="submission" date="2016-07" db="EMBL/GenBank/DDBJ databases">
        <title>Draft genome sequence of Methyloligella halotolerans C2T (VKM B-2706T=CCUG 61687T=DSM 25045T), a halotolerant polyhydroxybutyrate accumulating methylotroph.</title>
        <authorList>
            <person name="Vasilenko O.V."/>
            <person name="Doronina N.V."/>
            <person name="Poroshina M.N."/>
            <person name="Tarlachkov S.V."/>
            <person name="Trotsenko Y.A."/>
        </authorList>
    </citation>
    <scope>NUCLEOTIDE SEQUENCE [LARGE SCALE GENOMIC DNA]</scope>
    <source>
        <strain evidence="1 2">VKM B-2706</strain>
    </source>
</reference>
<proteinExistence type="predicted"/>
<accession>A0A1E2S0L8</accession>
<dbReference type="Proteomes" id="UP000095087">
    <property type="component" value="Unassembled WGS sequence"/>
</dbReference>
<keyword evidence="2" id="KW-1185">Reference proteome</keyword>
<dbReference type="EMBL" id="MASI01000002">
    <property type="protein sequence ID" value="ODA67865.1"/>
    <property type="molecule type" value="Genomic_DNA"/>
</dbReference>
<dbReference type="OrthoDB" id="4548730at2"/>